<evidence type="ECO:0000313" key="10">
    <source>
        <dbReference type="EMBL" id="RDW57335.1"/>
    </source>
</evidence>
<comment type="caution">
    <text evidence="10">The sequence shown here is derived from an EMBL/GenBank/DDBJ whole genome shotgun (WGS) entry which is preliminary data.</text>
</comment>
<dbReference type="InterPro" id="IPR008259">
    <property type="entry name" value="FMN_hydac_DH_AS"/>
</dbReference>
<dbReference type="Proteomes" id="UP000256328">
    <property type="component" value="Unassembled WGS sequence"/>
</dbReference>
<keyword evidence="2 6" id="KW-0349">Heme</keyword>
<feature type="domain" description="Cytochrome b5 heme-binding" evidence="8">
    <location>
        <begin position="11"/>
        <end position="88"/>
    </location>
</feature>
<dbReference type="GO" id="GO:0020037">
    <property type="term" value="F:heme binding"/>
    <property type="evidence" value="ECO:0007669"/>
    <property type="project" value="UniProtKB-UniRule"/>
</dbReference>
<dbReference type="OrthoDB" id="1925334at2759"/>
<proteinExistence type="inferred from homology"/>
<evidence type="ECO:0000256" key="3">
    <source>
        <dbReference type="ARBA" id="ARBA00022723"/>
    </source>
</evidence>
<keyword evidence="5 6" id="KW-0408">Iron</keyword>
<dbReference type="PANTHER" id="PTHR10578:SF148">
    <property type="entry name" value="L-LACTATE DEHYDROGENASE (CYTOCHROME)"/>
    <property type="match status" value="1"/>
</dbReference>
<keyword evidence="11" id="KW-1185">Reference proteome</keyword>
<dbReference type="Gene3D" id="3.20.20.70">
    <property type="entry name" value="Aldolase class I"/>
    <property type="match status" value="1"/>
</dbReference>
<evidence type="ECO:0000256" key="1">
    <source>
        <dbReference type="ARBA" id="ARBA00001917"/>
    </source>
</evidence>
<dbReference type="PANTHER" id="PTHR10578">
    <property type="entry name" value="S -2-HYDROXY-ACID OXIDASE-RELATED"/>
    <property type="match status" value="1"/>
</dbReference>
<feature type="region of interest" description="Disordered" evidence="7">
    <location>
        <begin position="286"/>
        <end position="314"/>
    </location>
</feature>
<dbReference type="Gene3D" id="3.10.120.10">
    <property type="entry name" value="Cytochrome b5-like heme/steroid binding domain"/>
    <property type="match status" value="1"/>
</dbReference>
<evidence type="ECO:0000256" key="5">
    <source>
        <dbReference type="ARBA" id="ARBA00023004"/>
    </source>
</evidence>
<keyword evidence="3 6" id="KW-0479">Metal-binding</keyword>
<dbReference type="AlphaFoldDB" id="A0A3D8Q653"/>
<evidence type="ECO:0000259" key="8">
    <source>
        <dbReference type="PROSITE" id="PS50255"/>
    </source>
</evidence>
<dbReference type="EMBL" id="PDLN01000023">
    <property type="protein sequence ID" value="RDW57335.1"/>
    <property type="molecule type" value="Genomic_DNA"/>
</dbReference>
<dbReference type="GO" id="GO:0016491">
    <property type="term" value="F:oxidoreductase activity"/>
    <property type="evidence" value="ECO:0007669"/>
    <property type="project" value="UniProtKB-KW"/>
</dbReference>
<dbReference type="PROSITE" id="PS00557">
    <property type="entry name" value="FMN_HYDROXY_ACID_DH_1"/>
    <property type="match status" value="1"/>
</dbReference>
<evidence type="ECO:0000256" key="7">
    <source>
        <dbReference type="SAM" id="MobiDB-lite"/>
    </source>
</evidence>
<dbReference type="Pfam" id="PF00173">
    <property type="entry name" value="Cyt-b5"/>
    <property type="match status" value="1"/>
</dbReference>
<accession>A0A3D8Q653</accession>
<evidence type="ECO:0000259" key="9">
    <source>
        <dbReference type="PROSITE" id="PS51349"/>
    </source>
</evidence>
<dbReference type="SUPFAM" id="SSF55856">
    <property type="entry name" value="Cytochrome b5-like heme/steroid binding domain"/>
    <property type="match status" value="1"/>
</dbReference>
<evidence type="ECO:0000256" key="2">
    <source>
        <dbReference type="ARBA" id="ARBA00022617"/>
    </source>
</evidence>
<feature type="compositionally biased region" description="Acidic residues" evidence="7">
    <location>
        <begin position="294"/>
        <end position="307"/>
    </location>
</feature>
<evidence type="ECO:0000313" key="11">
    <source>
        <dbReference type="Proteomes" id="UP000256328"/>
    </source>
</evidence>
<dbReference type="PROSITE" id="PS50255">
    <property type="entry name" value="CYTOCHROME_B5_2"/>
    <property type="match status" value="1"/>
</dbReference>
<dbReference type="InterPro" id="IPR018506">
    <property type="entry name" value="Cyt_B5_heme-BS"/>
</dbReference>
<sequence>MTAFFQCNFVGNMVTRTEIQEHISRNSCWVILKGNVYDLTKFMDSHPGGSAVILKYAGRDATAAFEPIHRSDTLEKFLKPEQNLGPFTGSLSTPTRDAALQSSDSKTCTGTSQEKKVKLTSVINIRDFEISASKSLAPTSFAFLKTGSDDDYTAQWNRDSWKAIRLRPRILRPIETIDLSTSILGNTYSAPFFICPTGGSKLAHPTGDVLLTRAAAKHNVLHWVCNNAGCTQKEMTDARGENQTTYWQIYVMNDIAITEQEVKQAVADGYKGFALTVDAIRPGKRERDIRSSINDDDTPDSTDEEDNSFSNGPKVKRPPVWSSFDWVSSMNWLRGLTDLPIAIKGIQTWEDAALCMHYGVHPWLSNHGGRQLEGAPSAAETLVDIRRHCPEVFEKCEVIVDGGVTRGTDIVKALALGAKGVGLGRGFLYSLTFGEAGVRRAIRILKHEVEVAMALLGVTAIDQLNPSYVEVSSLAFASAFPRSYL</sequence>
<dbReference type="SMART" id="SM01117">
    <property type="entry name" value="Cyt-b5"/>
    <property type="match status" value="1"/>
</dbReference>
<protein>
    <submittedName>
        <fullName evidence="10">Uncharacterized protein</fullName>
    </submittedName>
</protein>
<dbReference type="InterPro" id="IPR037458">
    <property type="entry name" value="L-MDH/L-LDH_FMN-bd"/>
</dbReference>
<dbReference type="InterPro" id="IPR036400">
    <property type="entry name" value="Cyt_B5-like_heme/steroid_sf"/>
</dbReference>
<dbReference type="Pfam" id="PF01070">
    <property type="entry name" value="FMN_dh"/>
    <property type="match status" value="1"/>
</dbReference>
<name>A0A3D8Q653_9HELO</name>
<evidence type="ECO:0000256" key="4">
    <source>
        <dbReference type="ARBA" id="ARBA00023002"/>
    </source>
</evidence>
<dbReference type="PRINTS" id="PR00363">
    <property type="entry name" value="CYTOCHROMEB5"/>
</dbReference>
<gene>
    <name evidence="10" type="ORF">BP5796_12785</name>
</gene>
<evidence type="ECO:0000256" key="6">
    <source>
        <dbReference type="RuleBase" id="RU362121"/>
    </source>
</evidence>
<dbReference type="InterPro" id="IPR013785">
    <property type="entry name" value="Aldolase_TIM"/>
</dbReference>
<dbReference type="InterPro" id="IPR037396">
    <property type="entry name" value="FMN_HAD"/>
</dbReference>
<keyword evidence="4" id="KW-0560">Oxidoreductase</keyword>
<organism evidence="10 11">
    <name type="scientific">Coleophoma crateriformis</name>
    <dbReference type="NCBI Taxonomy" id="565419"/>
    <lineage>
        <taxon>Eukaryota</taxon>
        <taxon>Fungi</taxon>
        <taxon>Dikarya</taxon>
        <taxon>Ascomycota</taxon>
        <taxon>Pezizomycotina</taxon>
        <taxon>Leotiomycetes</taxon>
        <taxon>Helotiales</taxon>
        <taxon>Dermateaceae</taxon>
        <taxon>Coleophoma</taxon>
    </lineage>
</organism>
<reference evidence="10 11" key="1">
    <citation type="journal article" date="2018" name="IMA Fungus">
        <title>IMA Genome-F 9: Draft genome sequence of Annulohypoxylon stygium, Aspergillus mulundensis, Berkeleyomyces basicola (syn. Thielaviopsis basicola), Ceratocystis smalleyi, two Cercospora beticola strains, Coleophoma cylindrospora, Fusarium fracticaudum, Phialophora cf. hyalina, and Morchella septimelata.</title>
        <authorList>
            <person name="Wingfield B.D."/>
            <person name="Bills G.F."/>
            <person name="Dong Y."/>
            <person name="Huang W."/>
            <person name="Nel W.J."/>
            <person name="Swalarsk-Parry B.S."/>
            <person name="Vaghefi N."/>
            <person name="Wilken P.M."/>
            <person name="An Z."/>
            <person name="de Beer Z.W."/>
            <person name="De Vos L."/>
            <person name="Chen L."/>
            <person name="Duong T.A."/>
            <person name="Gao Y."/>
            <person name="Hammerbacher A."/>
            <person name="Kikkert J.R."/>
            <person name="Li Y."/>
            <person name="Li H."/>
            <person name="Li K."/>
            <person name="Li Q."/>
            <person name="Liu X."/>
            <person name="Ma X."/>
            <person name="Naidoo K."/>
            <person name="Pethybridge S.J."/>
            <person name="Sun J."/>
            <person name="Steenkamp E.T."/>
            <person name="van der Nest M.A."/>
            <person name="van Wyk S."/>
            <person name="Wingfield M.J."/>
            <person name="Xiong C."/>
            <person name="Yue Q."/>
            <person name="Zhang X."/>
        </authorList>
    </citation>
    <scope>NUCLEOTIDE SEQUENCE [LARGE SCALE GENOMIC DNA]</scope>
    <source>
        <strain evidence="10 11">BP5796</strain>
    </source>
</reference>
<feature type="domain" description="FMN hydroxy acid dehydrogenase" evidence="9">
    <location>
        <begin position="117"/>
        <end position="474"/>
    </location>
</feature>
<dbReference type="GO" id="GO:0046872">
    <property type="term" value="F:metal ion binding"/>
    <property type="evidence" value="ECO:0007669"/>
    <property type="project" value="UniProtKB-UniRule"/>
</dbReference>
<dbReference type="SUPFAM" id="SSF51395">
    <property type="entry name" value="FMN-linked oxidoreductases"/>
    <property type="match status" value="1"/>
</dbReference>
<dbReference type="InterPro" id="IPR000262">
    <property type="entry name" value="FMN-dep_DH"/>
</dbReference>
<dbReference type="CDD" id="cd02922">
    <property type="entry name" value="FCB2_FMN"/>
    <property type="match status" value="1"/>
</dbReference>
<comment type="cofactor">
    <cofactor evidence="1">
        <name>FMN</name>
        <dbReference type="ChEBI" id="CHEBI:58210"/>
    </cofactor>
</comment>
<comment type="similarity">
    <text evidence="6">Belongs to the cytochrome b5 family.</text>
</comment>
<dbReference type="PROSITE" id="PS51349">
    <property type="entry name" value="FMN_HYDROXY_ACID_DH_2"/>
    <property type="match status" value="1"/>
</dbReference>
<dbReference type="PROSITE" id="PS00191">
    <property type="entry name" value="CYTOCHROME_B5_1"/>
    <property type="match status" value="1"/>
</dbReference>
<dbReference type="InterPro" id="IPR001199">
    <property type="entry name" value="Cyt_B5-like_heme/steroid-bd"/>
</dbReference>